<evidence type="ECO:0000256" key="1">
    <source>
        <dbReference type="SAM" id="SignalP"/>
    </source>
</evidence>
<dbReference type="RefSeq" id="XP_952707.1">
    <property type="nucleotide sequence ID" value="XM_947614.1"/>
</dbReference>
<proteinExistence type="predicted"/>
<dbReference type="VEuPathDB" id="PiroplasmaDB:TA17125"/>
<dbReference type="KEGG" id="tan:TA17125"/>
<dbReference type="OrthoDB" id="10481114at2759"/>
<dbReference type="eggNOG" id="ENOG502QWYF">
    <property type="taxonomic scope" value="Eukaryota"/>
</dbReference>
<dbReference type="EMBL" id="CR940353">
    <property type="protein sequence ID" value="CAI76081.1"/>
    <property type="molecule type" value="Genomic_DNA"/>
</dbReference>
<dbReference type="AlphaFoldDB" id="Q4UAS0"/>
<dbReference type="Pfam" id="PF04385">
    <property type="entry name" value="FAINT"/>
    <property type="match status" value="2"/>
</dbReference>
<dbReference type="Proteomes" id="UP000001950">
    <property type="component" value="Chromosome 4"/>
</dbReference>
<feature type="chain" id="PRO_5004244870" evidence="1">
    <location>
        <begin position="21"/>
        <end position="350"/>
    </location>
</feature>
<name>Q4UAS0_THEAN</name>
<sequence>MNLCVIYTCIIIIIVKFVHCGDKYPYQPSEGDDGDEDEDNNFDVIVRELESLVTEDDETPGDTVVSDNIIEHGLGHITGQGYTQPGEYVNLQPEQPTQYYPGYKPTPPQSFENYEPKDQVIQKPSIHIPPVTQPLSGNEGQKDVPIIPELPFISILKYDQQKNIVPVTEKDILLVMNNSTLTMVRLNCKCNKIYHNETIVWEHKYEFKHPIILIFKKRPQIYNLTFKDKILSMIYNGVKWKIKIFYIPTNLKFYIKNYMGNLVKVQDNKYTVELVGPDVFKFRIEGNVYLSAIKYDDEIIWEREPNTPFIRVVTHSVNENVIRLYLPQIIIETKYDEDKWTHKIIYRKSK</sequence>
<protein>
    <submittedName>
        <fullName evidence="2">Theileria-specific sub-telomeric protein, SVSP family, putative</fullName>
    </submittedName>
</protein>
<dbReference type="GeneID" id="3862937"/>
<dbReference type="InParanoid" id="Q4UAS0"/>
<organism evidence="2 3">
    <name type="scientific">Theileria annulata</name>
    <dbReference type="NCBI Taxonomy" id="5874"/>
    <lineage>
        <taxon>Eukaryota</taxon>
        <taxon>Sar</taxon>
        <taxon>Alveolata</taxon>
        <taxon>Apicomplexa</taxon>
        <taxon>Aconoidasida</taxon>
        <taxon>Piroplasmida</taxon>
        <taxon>Theileriidae</taxon>
        <taxon>Theileria</taxon>
    </lineage>
</organism>
<keyword evidence="1" id="KW-0732">Signal</keyword>
<accession>Q4UAS0</accession>
<feature type="signal peptide" evidence="1">
    <location>
        <begin position="1"/>
        <end position="20"/>
    </location>
</feature>
<dbReference type="OMA" id="YDDEIIW"/>
<gene>
    <name evidence="2" type="ORF">TA17125</name>
</gene>
<reference evidence="2 3" key="1">
    <citation type="journal article" date="2005" name="Science">
        <title>Genome of the host-cell transforming parasite Theileria annulata compared with T. parva.</title>
        <authorList>
            <person name="Pain A."/>
            <person name="Renauld H."/>
            <person name="Berriman M."/>
            <person name="Murphy L."/>
            <person name="Yeats C.A."/>
            <person name="Weir W."/>
            <person name="Kerhornou A."/>
            <person name="Aslett M."/>
            <person name="Bishop R."/>
            <person name="Bouchier C."/>
            <person name="Cochet M."/>
            <person name="Coulson R.M.R."/>
            <person name="Cronin A."/>
            <person name="de Villiers E.P."/>
            <person name="Fraser A."/>
            <person name="Fosker N."/>
            <person name="Gardner M."/>
            <person name="Goble A."/>
            <person name="Griffiths-Jones S."/>
            <person name="Harris D.E."/>
            <person name="Katzer F."/>
            <person name="Larke N."/>
            <person name="Lord A."/>
            <person name="Maser P."/>
            <person name="McKellar S."/>
            <person name="Mooney P."/>
            <person name="Morton F."/>
            <person name="Nene V."/>
            <person name="O'Neil S."/>
            <person name="Price C."/>
            <person name="Quail M.A."/>
            <person name="Rabbinowitsch E."/>
            <person name="Rawlings N.D."/>
            <person name="Rutter S."/>
            <person name="Saunders D."/>
            <person name="Seeger K."/>
            <person name="Shah T."/>
            <person name="Squares R."/>
            <person name="Squares S."/>
            <person name="Tivey A."/>
            <person name="Walker A.R."/>
            <person name="Woodward J."/>
            <person name="Dobbelaere D.A.E."/>
            <person name="Langsley G."/>
            <person name="Rajandream M.A."/>
            <person name="McKeever D."/>
            <person name="Shiels B."/>
            <person name="Tait A."/>
            <person name="Barrell B.G."/>
            <person name="Hall N."/>
        </authorList>
    </citation>
    <scope>NUCLEOTIDE SEQUENCE [LARGE SCALE GENOMIC DNA]</scope>
    <source>
        <strain evidence="3">Ankara</strain>
    </source>
</reference>
<evidence type="ECO:0000313" key="2">
    <source>
        <dbReference type="EMBL" id="CAI76081.1"/>
    </source>
</evidence>
<keyword evidence="3" id="KW-1185">Reference proteome</keyword>
<evidence type="ECO:0000313" key="3">
    <source>
        <dbReference type="Proteomes" id="UP000001950"/>
    </source>
</evidence>
<dbReference type="InterPro" id="IPR007480">
    <property type="entry name" value="DUF529"/>
</dbReference>